<evidence type="ECO:0000259" key="13">
    <source>
        <dbReference type="PROSITE" id="PS50102"/>
    </source>
</evidence>
<dbReference type="InterPro" id="IPR012677">
    <property type="entry name" value="Nucleotide-bd_a/b_plait_sf"/>
</dbReference>
<dbReference type="PROSITE" id="PS50072">
    <property type="entry name" value="CSA_PPIASE_2"/>
    <property type="match status" value="1"/>
</dbReference>
<feature type="compositionally biased region" description="Basic and acidic residues" evidence="11">
    <location>
        <begin position="376"/>
        <end position="385"/>
    </location>
</feature>
<dbReference type="GO" id="GO:0005634">
    <property type="term" value="C:nucleus"/>
    <property type="evidence" value="ECO:0007669"/>
    <property type="project" value="UniProtKB-SubCell"/>
</dbReference>
<comment type="caution">
    <text evidence="14">The sequence shown here is derived from an EMBL/GenBank/DDBJ whole genome shotgun (WGS) entry which is preliminary data.</text>
</comment>
<dbReference type="InterPro" id="IPR035542">
    <property type="entry name" value="CRIP"/>
</dbReference>
<dbReference type="SMART" id="SM00360">
    <property type="entry name" value="RRM"/>
    <property type="match status" value="1"/>
</dbReference>
<evidence type="ECO:0000256" key="10">
    <source>
        <dbReference type="SAM" id="Coils"/>
    </source>
</evidence>
<evidence type="ECO:0000256" key="5">
    <source>
        <dbReference type="ARBA" id="ARBA00022884"/>
    </source>
</evidence>
<comment type="catalytic activity">
    <reaction evidence="1">
        <text>[protein]-peptidylproline (omega=180) = [protein]-peptidylproline (omega=0)</text>
        <dbReference type="Rhea" id="RHEA:16237"/>
        <dbReference type="Rhea" id="RHEA-COMP:10747"/>
        <dbReference type="Rhea" id="RHEA-COMP:10748"/>
        <dbReference type="ChEBI" id="CHEBI:83833"/>
        <dbReference type="ChEBI" id="CHEBI:83834"/>
        <dbReference type="EC" id="5.2.1.8"/>
    </reaction>
</comment>
<keyword evidence="15" id="KW-1185">Reference proteome</keyword>
<evidence type="ECO:0000313" key="14">
    <source>
        <dbReference type="EMBL" id="VDI03477.1"/>
    </source>
</evidence>
<dbReference type="GO" id="GO:0003755">
    <property type="term" value="F:peptidyl-prolyl cis-trans isomerase activity"/>
    <property type="evidence" value="ECO:0007669"/>
    <property type="project" value="UniProtKB-KW"/>
</dbReference>
<evidence type="ECO:0000256" key="2">
    <source>
        <dbReference type="ARBA" id="ARBA00002388"/>
    </source>
</evidence>
<feature type="domain" description="RRM" evidence="13">
    <location>
        <begin position="240"/>
        <end position="318"/>
    </location>
</feature>
<evidence type="ECO:0000256" key="7">
    <source>
        <dbReference type="ARBA" id="ARBA00023235"/>
    </source>
</evidence>
<evidence type="ECO:0000256" key="11">
    <source>
        <dbReference type="SAM" id="MobiDB-lite"/>
    </source>
</evidence>
<feature type="compositionally biased region" description="Basic and acidic residues" evidence="11">
    <location>
        <begin position="660"/>
        <end position="694"/>
    </location>
</feature>
<evidence type="ECO:0000256" key="6">
    <source>
        <dbReference type="ARBA" id="ARBA00023110"/>
    </source>
</evidence>
<feature type="compositionally biased region" description="Basic and acidic residues" evidence="11">
    <location>
        <begin position="395"/>
        <end position="408"/>
    </location>
</feature>
<evidence type="ECO:0000256" key="8">
    <source>
        <dbReference type="ARBA" id="ARBA00023242"/>
    </source>
</evidence>
<keyword evidence="5 9" id="KW-0694">RNA-binding</keyword>
<feature type="compositionally biased region" description="Basic and acidic residues" evidence="11">
    <location>
        <begin position="700"/>
        <end position="709"/>
    </location>
</feature>
<dbReference type="EMBL" id="UYJE01001605">
    <property type="protein sequence ID" value="VDI03477.1"/>
    <property type="molecule type" value="Genomic_DNA"/>
</dbReference>
<organism evidence="14 15">
    <name type="scientific">Mytilus galloprovincialis</name>
    <name type="common">Mediterranean mussel</name>
    <dbReference type="NCBI Taxonomy" id="29158"/>
    <lineage>
        <taxon>Eukaryota</taxon>
        <taxon>Metazoa</taxon>
        <taxon>Spiralia</taxon>
        <taxon>Lophotrochozoa</taxon>
        <taxon>Mollusca</taxon>
        <taxon>Bivalvia</taxon>
        <taxon>Autobranchia</taxon>
        <taxon>Pteriomorphia</taxon>
        <taxon>Mytilida</taxon>
        <taxon>Mytiloidea</taxon>
        <taxon>Mytilidae</taxon>
        <taxon>Mytilinae</taxon>
        <taxon>Mytilus</taxon>
    </lineage>
</organism>
<feature type="region of interest" description="Disordered" evidence="11">
    <location>
        <begin position="326"/>
        <end position="709"/>
    </location>
</feature>
<dbReference type="FunFam" id="2.40.100.10:FF:000016">
    <property type="entry name" value="Peptidyl-prolyl cis-trans isomerase"/>
    <property type="match status" value="1"/>
</dbReference>
<feature type="compositionally biased region" description="Basic and acidic residues" evidence="11">
    <location>
        <begin position="329"/>
        <end position="351"/>
    </location>
</feature>
<feature type="domain" description="PPIase cyclophilin-type" evidence="12">
    <location>
        <begin position="6"/>
        <end position="161"/>
    </location>
</feature>
<dbReference type="EC" id="5.2.1.8" evidence="4"/>
<dbReference type="Pfam" id="PF00076">
    <property type="entry name" value="RRM_1"/>
    <property type="match status" value="1"/>
</dbReference>
<comment type="function">
    <text evidence="2">PPIases accelerate the folding of proteins. It catalyzes the cis-trans isomerization of proline imidic peptide bonds in oligopeptides.</text>
</comment>
<keyword evidence="6" id="KW-0697">Rotamase</keyword>
<sequence length="709" mass="84009">MSVIIETSLGDFTIDLFTDERPKCCKNFLKLCKVKYYNFCLFHSVQRNFIAQTGDPDGNGRGGESIYGTLYGEQARYFDWEFVPKIKHVKQGLVSMVNNGNNMHGSQFFLTLGDSLDYLDGVHTVIGEITEGLEVIQKLNEAYCDEKFKPFRDIRIHHTIILEDPFEDPPGLDMPDRSPSPPPAVIERARLAADAEIDDLEGMTEEEIREIMEEREEKANAQLLEMIGDLPSTDITAPENILFVCKLNSVTTDEDLEIIFSRFGTIKSCEVIRDQKTGESLQYAFIEFEKKKDCERAYFKMDNVLIDDRRIHVDFSQSVSKVKWKGKGKGVETIKEDPKKPKYTIKDKSQRQDNNYELVFEENGDNKSSKKKHKDKSHDREDDYRNKKKHRSRSRSPDRRKYRSPERNRRNKRVRSNDRRNRYSPQRSRGERYRQRSPPRGRGDNYFTPPRNWDDRNSPPRQRERQVDRHRSPAPRDRGKEERNNSRLSDVRDKKTNKKKYESSDNESLDRQKDRKKKRHASSSDDESRDRLKSKKKKRHSGSSDNESRDRQKSKKKKRYSVSSEDESLEREKSKKKKRVSVSSDEDERKKSKKKKTKKNYSSDDDENIHRKKKKKKNHFSDDSDEKESKEKKKKKKKYDSSSEEEPKEYSKKKQNRTNSKSDSESPHNDRKYSSDKYQSKLVKDYRESDERRDNHRKRERDEYKEKRR</sequence>
<evidence type="ECO:0000256" key="3">
    <source>
        <dbReference type="ARBA" id="ARBA00004123"/>
    </source>
</evidence>
<dbReference type="Pfam" id="PF00160">
    <property type="entry name" value="Pro_isomerase"/>
    <property type="match status" value="1"/>
</dbReference>
<dbReference type="InterPro" id="IPR000504">
    <property type="entry name" value="RRM_dom"/>
</dbReference>
<keyword evidence="7 14" id="KW-0413">Isomerase</keyword>
<feature type="compositionally biased region" description="Basic residues" evidence="11">
    <location>
        <begin position="532"/>
        <end position="541"/>
    </location>
</feature>
<evidence type="ECO:0000259" key="12">
    <source>
        <dbReference type="PROSITE" id="PS50072"/>
    </source>
</evidence>
<comment type="subcellular location">
    <subcellularLocation>
        <location evidence="3">Nucleus</location>
    </subcellularLocation>
</comment>
<feature type="compositionally biased region" description="Basic and acidic residues" evidence="11">
    <location>
        <begin position="619"/>
        <end position="631"/>
    </location>
</feature>
<dbReference type="AlphaFoldDB" id="A0A8B6CG24"/>
<feature type="coiled-coil region" evidence="10">
    <location>
        <begin position="186"/>
        <end position="217"/>
    </location>
</feature>
<dbReference type="PANTHER" id="PTHR45843">
    <property type="entry name" value="PEPTIDYL-PROLYL CIS-TRANS ISOMERASE-LIKE 4"/>
    <property type="match status" value="1"/>
</dbReference>
<evidence type="ECO:0000313" key="15">
    <source>
        <dbReference type="Proteomes" id="UP000596742"/>
    </source>
</evidence>
<dbReference type="Gene3D" id="3.30.70.330">
    <property type="match status" value="1"/>
</dbReference>
<dbReference type="Proteomes" id="UP000596742">
    <property type="component" value="Unassembled WGS sequence"/>
</dbReference>
<dbReference type="InterPro" id="IPR029000">
    <property type="entry name" value="Cyclophilin-like_dom_sf"/>
</dbReference>
<dbReference type="PRINTS" id="PR00153">
    <property type="entry name" value="CSAPPISMRASE"/>
</dbReference>
<keyword evidence="10" id="KW-0175">Coiled coil</keyword>
<dbReference type="InterPro" id="IPR035538">
    <property type="entry name" value="Cyclophilin_PPIL4"/>
</dbReference>
<proteinExistence type="predicted"/>
<keyword evidence="8" id="KW-0539">Nucleus</keyword>
<gene>
    <name evidence="14" type="ORF">MGAL_10B013850</name>
</gene>
<dbReference type="CDD" id="cd12235">
    <property type="entry name" value="RRM_PPIL4"/>
    <property type="match status" value="1"/>
</dbReference>
<evidence type="ECO:0000256" key="4">
    <source>
        <dbReference type="ARBA" id="ARBA00013194"/>
    </source>
</evidence>
<dbReference type="GO" id="GO:0003723">
    <property type="term" value="F:RNA binding"/>
    <property type="evidence" value="ECO:0007669"/>
    <property type="project" value="UniProtKB-UniRule"/>
</dbReference>
<dbReference type="InterPro" id="IPR035979">
    <property type="entry name" value="RBD_domain_sf"/>
</dbReference>
<dbReference type="InterPro" id="IPR002130">
    <property type="entry name" value="Cyclophilin-type_PPIase_dom"/>
</dbReference>
<dbReference type="CDD" id="cd01921">
    <property type="entry name" value="cyclophilin_RRM"/>
    <property type="match status" value="1"/>
</dbReference>
<feature type="compositionally biased region" description="Basic and acidic residues" evidence="11">
    <location>
        <begin position="452"/>
        <end position="513"/>
    </location>
</feature>
<name>A0A8B6CG24_MYTGA</name>
<dbReference type="PROSITE" id="PS50102">
    <property type="entry name" value="RRM"/>
    <property type="match status" value="1"/>
</dbReference>
<evidence type="ECO:0000256" key="1">
    <source>
        <dbReference type="ARBA" id="ARBA00000971"/>
    </source>
</evidence>
<dbReference type="OrthoDB" id="2083at2759"/>
<feature type="compositionally biased region" description="Basic and acidic residues" evidence="11">
    <location>
        <begin position="522"/>
        <end position="531"/>
    </location>
</feature>
<dbReference type="SUPFAM" id="SSF54928">
    <property type="entry name" value="RNA-binding domain, RBD"/>
    <property type="match status" value="1"/>
</dbReference>
<evidence type="ECO:0000256" key="9">
    <source>
        <dbReference type="PROSITE-ProRule" id="PRU00176"/>
    </source>
</evidence>
<reference evidence="14" key="1">
    <citation type="submission" date="2018-11" db="EMBL/GenBank/DDBJ databases">
        <authorList>
            <person name="Alioto T."/>
            <person name="Alioto T."/>
        </authorList>
    </citation>
    <scope>NUCLEOTIDE SEQUENCE</scope>
</reference>
<dbReference type="FunFam" id="3.30.70.330:FF:000287">
    <property type="entry name" value="Peptidyl-prolyl cis-trans isomerase"/>
    <property type="match status" value="1"/>
</dbReference>
<accession>A0A8B6CG24</accession>
<dbReference type="Gene3D" id="2.40.100.10">
    <property type="entry name" value="Cyclophilin-like"/>
    <property type="match status" value="1"/>
</dbReference>
<dbReference type="SUPFAM" id="SSF50891">
    <property type="entry name" value="Cyclophilin-like"/>
    <property type="match status" value="1"/>
</dbReference>
<protein>
    <recommendedName>
        <fullName evidence="4">peptidylprolyl isomerase</fullName>
        <ecNumber evidence="4">5.2.1.8</ecNumber>
    </recommendedName>
</protein>
<dbReference type="PANTHER" id="PTHR45843:SF1">
    <property type="entry name" value="PEPTIDYL-PROLYL CIS-TRANS ISOMERASE-LIKE 4"/>
    <property type="match status" value="1"/>
</dbReference>